<evidence type="ECO:0000256" key="6">
    <source>
        <dbReference type="SAM" id="Phobius"/>
    </source>
</evidence>
<feature type="compositionally biased region" description="Low complexity" evidence="5">
    <location>
        <begin position="140"/>
        <end position="157"/>
    </location>
</feature>
<evidence type="ECO:0000256" key="3">
    <source>
        <dbReference type="ARBA" id="ARBA00022989"/>
    </source>
</evidence>
<keyword evidence="3 6" id="KW-1133">Transmembrane helix</keyword>
<feature type="region of interest" description="Disordered" evidence="5">
    <location>
        <begin position="169"/>
        <end position="204"/>
    </location>
</feature>
<feature type="transmembrane region" description="Helical" evidence="6">
    <location>
        <begin position="654"/>
        <end position="673"/>
    </location>
</feature>
<name>A0A6I9V7I6_BACDO</name>
<comment type="subcellular location">
    <subcellularLocation>
        <location evidence="1">Membrane</location>
        <topology evidence="1">Multi-pass membrane protein</topology>
    </subcellularLocation>
</comment>
<dbReference type="GO" id="GO:0022857">
    <property type="term" value="F:transmembrane transporter activity"/>
    <property type="evidence" value="ECO:0007669"/>
    <property type="project" value="InterPro"/>
</dbReference>
<feature type="transmembrane region" description="Helical" evidence="6">
    <location>
        <begin position="457"/>
        <end position="477"/>
    </location>
</feature>
<dbReference type="OrthoDB" id="3936150at2759"/>
<evidence type="ECO:0000256" key="2">
    <source>
        <dbReference type="ARBA" id="ARBA00022692"/>
    </source>
</evidence>
<dbReference type="InterPro" id="IPR005829">
    <property type="entry name" value="Sugar_transporter_CS"/>
</dbReference>
<dbReference type="SUPFAM" id="SSF103473">
    <property type="entry name" value="MFS general substrate transporter"/>
    <property type="match status" value="1"/>
</dbReference>
<accession>A0A6I9V7I6</accession>
<feature type="transmembrane region" description="Helical" evidence="6">
    <location>
        <begin position="370"/>
        <end position="389"/>
    </location>
</feature>
<sequence>MPKERNSRLYEANERRELINFPPKAQVLQRRTSDGKLYVPLPLSEEFTVKNAATTDRILEEPLALQELLVHDEATPFGNQHNRKQPSPTHTHTANDCKLTAATTTVTSQPQTQQYQQQQLHKTHKQMTAKRKNSNSNEINNTATSEAPPANTTTNTTTTTVTSAANARANSGTIAANNGPSPLATAPTARREPHLSTSSNGEDETDVIGDLVGHFGKWQCLMTMLLSLFQVPNTFHISSSVYQAINKNFWCSRPPHLQHLPVDVWRNLSDSQDNCFQANIDWSQVGNDSLQVQPALQQLIRQQQQSQGVLPHDVSAVSAFHSYLLSPLAVVQNETRIPCTAWEYDANDNLGNTWTSQWDLVCDKEYIKNVAEMFFLLGVATGGILSGYLSDKFGRKKMLFVSAVLQTIFGLVLYFPKSLEMFLLLRALLGLVSVSVTYAGLILAIEYVDGKWRTIAGMYNLFPLPISYMLIAGIAYLTQDYQRLQLCIGLPGIFLCFLWFVVPESPRWLLVKGRIADVKSIVERAAKFNGRQLPPDYESMLKPPPQEDSSQNCISLFNSGYLRCVTICFLCIWFTMNLVYYGLILNMSSFGGNVYLNSALAGLVEIPAIAIAMYIITKVGKKWLFCATFFCTSIACCCAAITEGNDDQLWLKITFLMIGKFTISAGNTIMPVYTAELYPTAIRNVGVGACNVAAGAALILTPYLSLLNKIEIHFMMTLLTAFAFFGGFVVLFLPETIAAQTKKEPREEKC</sequence>
<keyword evidence="4 6" id="KW-0472">Membrane</keyword>
<gene>
    <name evidence="8" type="primary">LOC105227076</name>
</gene>
<dbReference type="PROSITE" id="PS50850">
    <property type="entry name" value="MFS"/>
    <property type="match status" value="1"/>
</dbReference>
<dbReference type="Gene3D" id="1.20.1250.20">
    <property type="entry name" value="MFS general substrate transporter like domains"/>
    <property type="match status" value="1"/>
</dbReference>
<feature type="transmembrane region" description="Helical" evidence="6">
    <location>
        <begin position="595"/>
        <end position="616"/>
    </location>
</feature>
<feature type="compositionally biased region" description="Basic residues" evidence="5">
    <location>
        <begin position="121"/>
        <end position="133"/>
    </location>
</feature>
<evidence type="ECO:0000256" key="1">
    <source>
        <dbReference type="ARBA" id="ARBA00004141"/>
    </source>
</evidence>
<feature type="transmembrane region" description="Helical" evidence="6">
    <location>
        <begin position="398"/>
        <end position="415"/>
    </location>
</feature>
<dbReference type="CDD" id="cd17317">
    <property type="entry name" value="MFS_SLC22"/>
    <property type="match status" value="1"/>
</dbReference>
<protein>
    <submittedName>
        <fullName evidence="8">organic cation transporter protein isoform X1</fullName>
    </submittedName>
</protein>
<feature type="transmembrane region" description="Helical" evidence="6">
    <location>
        <begin position="483"/>
        <end position="502"/>
    </location>
</feature>
<feature type="transmembrane region" description="Helical" evidence="6">
    <location>
        <begin position="712"/>
        <end position="733"/>
    </location>
</feature>
<feature type="transmembrane region" description="Helical" evidence="6">
    <location>
        <begin position="560"/>
        <end position="583"/>
    </location>
</feature>
<dbReference type="InterPro" id="IPR036259">
    <property type="entry name" value="MFS_trans_sf"/>
</dbReference>
<feature type="compositionally biased region" description="Low complexity" evidence="5">
    <location>
        <begin position="104"/>
        <end position="120"/>
    </location>
</feature>
<dbReference type="AlphaFoldDB" id="A0A6I9V7I6"/>
<keyword evidence="2 6" id="KW-0812">Transmembrane</keyword>
<feature type="transmembrane region" description="Helical" evidence="6">
    <location>
        <begin position="685"/>
        <end position="706"/>
    </location>
</feature>
<reference evidence="8" key="1">
    <citation type="submission" date="2022-04" db="UniProtKB">
        <authorList>
            <consortium name="RefSeq"/>
        </authorList>
    </citation>
    <scope>IDENTIFICATION</scope>
    <source>
        <strain evidence="8">Punador</strain>
    </source>
</reference>
<evidence type="ECO:0000256" key="4">
    <source>
        <dbReference type="ARBA" id="ARBA00023136"/>
    </source>
</evidence>
<organism evidence="8">
    <name type="scientific">Bactrocera dorsalis</name>
    <name type="common">Oriental fruit fly</name>
    <name type="synonym">Dacus dorsalis</name>
    <dbReference type="NCBI Taxonomy" id="27457"/>
    <lineage>
        <taxon>Eukaryota</taxon>
        <taxon>Metazoa</taxon>
        <taxon>Ecdysozoa</taxon>
        <taxon>Arthropoda</taxon>
        <taxon>Hexapoda</taxon>
        <taxon>Insecta</taxon>
        <taxon>Pterygota</taxon>
        <taxon>Neoptera</taxon>
        <taxon>Endopterygota</taxon>
        <taxon>Diptera</taxon>
        <taxon>Brachycera</taxon>
        <taxon>Muscomorpha</taxon>
        <taxon>Tephritoidea</taxon>
        <taxon>Tephritidae</taxon>
        <taxon>Bactrocera</taxon>
        <taxon>Bactrocera</taxon>
    </lineage>
</organism>
<dbReference type="InterPro" id="IPR005828">
    <property type="entry name" value="MFS_sugar_transport-like"/>
</dbReference>
<dbReference type="PANTHER" id="PTHR24064">
    <property type="entry name" value="SOLUTE CARRIER FAMILY 22 MEMBER"/>
    <property type="match status" value="1"/>
</dbReference>
<dbReference type="GO" id="GO:0016020">
    <property type="term" value="C:membrane"/>
    <property type="evidence" value="ECO:0007669"/>
    <property type="project" value="UniProtKB-SubCell"/>
</dbReference>
<dbReference type="Pfam" id="PF00083">
    <property type="entry name" value="Sugar_tr"/>
    <property type="match status" value="1"/>
</dbReference>
<evidence type="ECO:0000256" key="5">
    <source>
        <dbReference type="SAM" id="MobiDB-lite"/>
    </source>
</evidence>
<dbReference type="RefSeq" id="XP_011204547.1">
    <property type="nucleotide sequence ID" value="XM_011206245.3"/>
</dbReference>
<feature type="domain" description="Major facilitator superfamily (MFS) profile" evidence="7">
    <location>
        <begin position="315"/>
        <end position="738"/>
    </location>
</feature>
<dbReference type="InterPro" id="IPR020846">
    <property type="entry name" value="MFS_dom"/>
</dbReference>
<feature type="compositionally biased region" description="Polar residues" evidence="5">
    <location>
        <begin position="171"/>
        <end position="180"/>
    </location>
</feature>
<evidence type="ECO:0000313" key="8">
    <source>
        <dbReference type="RefSeq" id="XP_011204547.1"/>
    </source>
</evidence>
<feature type="transmembrane region" description="Helical" evidence="6">
    <location>
        <begin position="421"/>
        <end position="445"/>
    </location>
</feature>
<proteinExistence type="predicted"/>
<dbReference type="PROSITE" id="PS00216">
    <property type="entry name" value="SUGAR_TRANSPORT_1"/>
    <property type="match status" value="1"/>
</dbReference>
<feature type="region of interest" description="Disordered" evidence="5">
    <location>
        <begin position="104"/>
        <end position="157"/>
    </location>
</feature>
<evidence type="ECO:0000259" key="7">
    <source>
        <dbReference type="PROSITE" id="PS50850"/>
    </source>
</evidence>